<dbReference type="InterPro" id="IPR024598">
    <property type="entry name" value="SF3a60/Prp9_C"/>
</dbReference>
<reference evidence="2 3" key="1">
    <citation type="journal article" date="2009" name="PLoS Pathog.">
        <title>Draft genome sequencing of giardia intestinalis assemblage B isolate GS: is human giardiasis caused by two different species?</title>
        <authorList>
            <person name="Franzen O."/>
            <person name="Jerlstrom-Hultqvist J."/>
            <person name="Castro E."/>
            <person name="Sherwood E."/>
            <person name="Ankarklev J."/>
            <person name="Reiner D.S."/>
            <person name="Palm D."/>
            <person name="Andersson J.O."/>
            <person name="Andersson B."/>
            <person name="Svard S.G."/>
        </authorList>
    </citation>
    <scope>NUCLEOTIDE SEQUENCE [LARGE SCALE GENOMIC DNA]</scope>
    <source>
        <strain evidence="3">ATCC 50581 / GS clone H7</strain>
    </source>
</reference>
<evidence type="ECO:0000313" key="3">
    <source>
        <dbReference type="Proteomes" id="UP000002488"/>
    </source>
</evidence>
<dbReference type="GO" id="GO:0005681">
    <property type="term" value="C:spliceosomal complex"/>
    <property type="evidence" value="ECO:0007669"/>
    <property type="project" value="InterPro"/>
</dbReference>
<protein>
    <submittedName>
        <fullName evidence="2">Splicesome-associated protein</fullName>
    </submittedName>
</protein>
<dbReference type="GO" id="GO:0000398">
    <property type="term" value="P:mRNA splicing, via spliceosome"/>
    <property type="evidence" value="ECO:0007669"/>
    <property type="project" value="InterPro"/>
</dbReference>
<feature type="domain" description="Splicing factor SF3a60 /Prp9 subunit C-terminal" evidence="1">
    <location>
        <begin position="371"/>
        <end position="447"/>
    </location>
</feature>
<sequence>MAAEDFYFAILTYYVSTRAFGIISADASQSYEEQILKENILAFLAQIAYTQYRTMHRIITQQGTSTAIKNIRLLYEQHSSHPEVIVSLTNRAISFLKRELGALLRHVLLEASKTIFYRVLDLSKVYQQYSALKGTGTYAKGSLHYTDFVSDIHNVILNTTNRQLIASLYNYLFHFYKIKYSQLFYIRHSATGTVLTLDEQQQLNQQYAQYIETLMEQQVYCSTCHIEVHTEADMHMHTAGRRHKAALRRGTPKSNHEHYNTFATLHKTLLLLSFLKKEVSLTISYNTVDDTSTQNILQPFMECYEEERISNFVENLIGLSYKFAVSLNLQVSRDAYSPILSLLPSGVVTPNNINDVGGKIATKKQIIDPNTGEEIPKWQYDAHGLHRRFLCEVCGEIFYYGQKVFDKHFSERQHIAGLEALGINSDECKQYAGLTTRSAVLDLKAAMCEAT</sequence>
<dbReference type="EMBL" id="ACGJ01002385">
    <property type="protein sequence ID" value="EET00042.1"/>
    <property type="molecule type" value="Genomic_DNA"/>
</dbReference>
<proteinExistence type="predicted"/>
<dbReference type="OMA" id="KWQYDAH"/>
<dbReference type="Proteomes" id="UP000002488">
    <property type="component" value="Unassembled WGS sequence"/>
</dbReference>
<name>C6LVB8_GIAIB</name>
<dbReference type="OrthoDB" id="2160351at2759"/>
<dbReference type="InterPro" id="IPR036236">
    <property type="entry name" value="Znf_C2H2_sf"/>
</dbReference>
<evidence type="ECO:0000259" key="1">
    <source>
        <dbReference type="Pfam" id="PF11931"/>
    </source>
</evidence>
<evidence type="ECO:0000313" key="2">
    <source>
        <dbReference type="EMBL" id="EET00042.1"/>
    </source>
</evidence>
<comment type="caution">
    <text evidence="2">The sequence shown here is derived from an EMBL/GenBank/DDBJ whole genome shotgun (WGS) entry which is preliminary data.</text>
</comment>
<dbReference type="Pfam" id="PF11931">
    <property type="entry name" value="SF3a60_Prp9_C"/>
    <property type="match status" value="1"/>
</dbReference>
<organism evidence="2 3">
    <name type="scientific">Giardia intestinalis (strain ATCC 50581 / GS clone H7)</name>
    <name type="common">Giardia lamblia</name>
    <dbReference type="NCBI Taxonomy" id="598745"/>
    <lineage>
        <taxon>Eukaryota</taxon>
        <taxon>Metamonada</taxon>
        <taxon>Diplomonadida</taxon>
        <taxon>Hexamitidae</taxon>
        <taxon>Giardiinae</taxon>
        <taxon>Giardia</taxon>
    </lineage>
</organism>
<dbReference type="VEuPathDB" id="GiardiaDB:GL50581_2722"/>
<dbReference type="GO" id="GO:0003723">
    <property type="term" value="F:RNA binding"/>
    <property type="evidence" value="ECO:0007669"/>
    <property type="project" value="InterPro"/>
</dbReference>
<dbReference type="SUPFAM" id="SSF57667">
    <property type="entry name" value="beta-beta-alpha zinc fingers"/>
    <property type="match status" value="1"/>
</dbReference>
<dbReference type="AlphaFoldDB" id="C6LVB8"/>
<accession>C6LVB8</accession>
<gene>
    <name evidence="2" type="ORF">GL50581_2722</name>
</gene>